<dbReference type="InterPro" id="IPR006139">
    <property type="entry name" value="D-isomer_2_OHA_DH_cat_dom"/>
</dbReference>
<dbReference type="InterPro" id="IPR029752">
    <property type="entry name" value="D-isomer_DH_CS1"/>
</dbReference>
<dbReference type="GO" id="GO:0005829">
    <property type="term" value="C:cytosol"/>
    <property type="evidence" value="ECO:0007669"/>
    <property type="project" value="TreeGrafter"/>
</dbReference>
<dbReference type="EMBL" id="FRDL01000007">
    <property type="protein sequence ID" value="SHN71157.1"/>
    <property type="molecule type" value="Genomic_DNA"/>
</dbReference>
<feature type="domain" description="D-isomer specific 2-hydroxyacid dehydrogenase catalytic" evidence="5">
    <location>
        <begin position="8"/>
        <end position="318"/>
    </location>
</feature>
<dbReference type="FunFam" id="3.40.50.720:FF:000203">
    <property type="entry name" value="D-3-phosphoglycerate dehydrogenase (SerA)"/>
    <property type="match status" value="1"/>
</dbReference>
<dbReference type="GO" id="GO:0030267">
    <property type="term" value="F:glyoxylate reductase (NADPH) activity"/>
    <property type="evidence" value="ECO:0007669"/>
    <property type="project" value="TreeGrafter"/>
</dbReference>
<dbReference type="RefSeq" id="WP_072747727.1">
    <property type="nucleotide sequence ID" value="NZ_FOHL01000007.1"/>
</dbReference>
<reference evidence="7 8" key="1">
    <citation type="submission" date="2016-12" db="EMBL/GenBank/DDBJ databases">
        <authorList>
            <person name="Song W.-J."/>
            <person name="Kurnit D.M."/>
        </authorList>
    </citation>
    <scope>NUCLEOTIDE SEQUENCE [LARGE SCALE GENOMIC DNA]</scope>
    <source>
        <strain evidence="7 8">CGMCC 1.10808</strain>
    </source>
</reference>
<evidence type="ECO:0000313" key="8">
    <source>
        <dbReference type="Proteomes" id="UP000184066"/>
    </source>
</evidence>
<accession>A0A1M7TKA6</accession>
<feature type="domain" description="D-isomer specific 2-hydroxyacid dehydrogenase NAD-binding" evidence="6">
    <location>
        <begin position="110"/>
        <end position="287"/>
    </location>
</feature>
<dbReference type="GO" id="GO:0051287">
    <property type="term" value="F:NAD binding"/>
    <property type="evidence" value="ECO:0007669"/>
    <property type="project" value="InterPro"/>
</dbReference>
<protein>
    <submittedName>
        <fullName evidence="7">Lactate dehydrogenase</fullName>
    </submittedName>
</protein>
<dbReference type="AlphaFoldDB" id="A0A1M7TKA6"/>
<proteinExistence type="inferred from homology"/>
<dbReference type="Proteomes" id="UP000184066">
    <property type="component" value="Unassembled WGS sequence"/>
</dbReference>
<evidence type="ECO:0000313" key="7">
    <source>
        <dbReference type="EMBL" id="SHN71157.1"/>
    </source>
</evidence>
<gene>
    <name evidence="7" type="ORF">SAMN05216200_107102</name>
</gene>
<dbReference type="CDD" id="cd05301">
    <property type="entry name" value="GDH"/>
    <property type="match status" value="1"/>
</dbReference>
<keyword evidence="8" id="KW-1185">Reference proteome</keyword>
<dbReference type="GO" id="GO:0016618">
    <property type="term" value="F:hydroxypyruvate reductase [NAD(P)H] activity"/>
    <property type="evidence" value="ECO:0007669"/>
    <property type="project" value="TreeGrafter"/>
</dbReference>
<sequence length="319" mass="34375">MSRPRVIVTRRLPAPVEAALSERFDAVLNPDDVPLSRQDLAAAMRDADAVLCTVGDRIDAEVIGAAPRARLLANFAVGYNHIDIRAAQAAGVVVTNTPGVLTDATADLALTLLLMVARRAAEGERLVRSGAWNGWAPTQLLGAQVTGKTLGIIGMGRIGKAMAARCCHGLRMRIVHYNRSRVTEPGVPCRQLPTVEDVLREADFVSIHCPGGEENRGLISAERLALMKPTAYLINTARGDVVDEDALIEALENRRIAGAGLDVYADEPRVPEALRALDNVVLLPHLGSATRETREAMGMKAFENLVAFFEGREPPDRVV</sequence>
<dbReference type="Pfam" id="PF00389">
    <property type="entry name" value="2-Hacid_dh"/>
    <property type="match status" value="1"/>
</dbReference>
<evidence type="ECO:0000256" key="4">
    <source>
        <dbReference type="RuleBase" id="RU003719"/>
    </source>
</evidence>
<keyword evidence="2 4" id="KW-0560">Oxidoreductase</keyword>
<evidence type="ECO:0000259" key="5">
    <source>
        <dbReference type="Pfam" id="PF00389"/>
    </source>
</evidence>
<dbReference type="PANTHER" id="PTHR10996">
    <property type="entry name" value="2-HYDROXYACID DEHYDROGENASE-RELATED"/>
    <property type="match status" value="1"/>
</dbReference>
<name>A0A1M7TKA6_9RHOB</name>
<organism evidence="7 8">
    <name type="scientific">Oceanicella actignis</name>
    <dbReference type="NCBI Taxonomy" id="1189325"/>
    <lineage>
        <taxon>Bacteria</taxon>
        <taxon>Pseudomonadati</taxon>
        <taxon>Pseudomonadota</taxon>
        <taxon>Alphaproteobacteria</taxon>
        <taxon>Rhodobacterales</taxon>
        <taxon>Paracoccaceae</taxon>
        <taxon>Oceanicella</taxon>
    </lineage>
</organism>
<dbReference type="STRING" id="1189325.SAMN04488119_107103"/>
<dbReference type="PROSITE" id="PS00065">
    <property type="entry name" value="D_2_HYDROXYACID_DH_1"/>
    <property type="match status" value="1"/>
</dbReference>
<evidence type="ECO:0000256" key="3">
    <source>
        <dbReference type="ARBA" id="ARBA00023027"/>
    </source>
</evidence>
<dbReference type="PROSITE" id="PS00671">
    <property type="entry name" value="D_2_HYDROXYACID_DH_3"/>
    <property type="match status" value="1"/>
</dbReference>
<dbReference type="PANTHER" id="PTHR10996:SF283">
    <property type="entry name" value="GLYOXYLATE_HYDROXYPYRUVATE REDUCTASE B"/>
    <property type="match status" value="1"/>
</dbReference>
<evidence type="ECO:0000259" key="6">
    <source>
        <dbReference type="Pfam" id="PF02826"/>
    </source>
</evidence>
<dbReference type="InterPro" id="IPR006140">
    <property type="entry name" value="D-isomer_DH_NAD-bd"/>
</dbReference>
<dbReference type="Gene3D" id="3.40.50.720">
    <property type="entry name" value="NAD(P)-binding Rossmann-like Domain"/>
    <property type="match status" value="2"/>
</dbReference>
<evidence type="ECO:0000256" key="1">
    <source>
        <dbReference type="ARBA" id="ARBA00005854"/>
    </source>
</evidence>
<dbReference type="InterPro" id="IPR036291">
    <property type="entry name" value="NAD(P)-bd_dom_sf"/>
</dbReference>
<comment type="similarity">
    <text evidence="1 4">Belongs to the D-isomer specific 2-hydroxyacid dehydrogenase family.</text>
</comment>
<dbReference type="InterPro" id="IPR050223">
    <property type="entry name" value="D-isomer_2-hydroxyacid_DH"/>
</dbReference>
<dbReference type="InterPro" id="IPR029753">
    <property type="entry name" value="D-isomer_DH_CS"/>
</dbReference>
<dbReference type="SUPFAM" id="SSF51735">
    <property type="entry name" value="NAD(P)-binding Rossmann-fold domains"/>
    <property type="match status" value="1"/>
</dbReference>
<evidence type="ECO:0000256" key="2">
    <source>
        <dbReference type="ARBA" id="ARBA00023002"/>
    </source>
</evidence>
<dbReference type="SUPFAM" id="SSF52283">
    <property type="entry name" value="Formate/glycerate dehydrogenase catalytic domain-like"/>
    <property type="match status" value="1"/>
</dbReference>
<keyword evidence="3" id="KW-0520">NAD</keyword>
<dbReference type="Pfam" id="PF02826">
    <property type="entry name" value="2-Hacid_dh_C"/>
    <property type="match status" value="1"/>
</dbReference>
<dbReference type="OrthoDB" id="9793626at2"/>
<dbReference type="PROSITE" id="PS00670">
    <property type="entry name" value="D_2_HYDROXYACID_DH_2"/>
    <property type="match status" value="1"/>
</dbReference>